<keyword evidence="2" id="KW-1185">Reference proteome</keyword>
<evidence type="ECO:0000313" key="1">
    <source>
        <dbReference type="EMBL" id="CAI9100638.1"/>
    </source>
</evidence>
<accession>A0AAV1CZI1</accession>
<proteinExistence type="predicted"/>
<sequence>MATGSSRPDPSFKPSGRSLIPAAKDLKAIEAAITSSEPLIKRVDFDDEGDDLKCPVLDYYPHVVNGGFVMNPKSIKPFPPSFEDDSFREEKGLPALGIHHRDGVLFAVNHAQPDLCDTAVTYPRLGLVATISGGKVDDCSQLLGELKTKVSPFLNLLLS</sequence>
<name>A0AAV1CZI1_OLDCO</name>
<dbReference type="Proteomes" id="UP001161247">
    <property type="component" value="Chromosome 3"/>
</dbReference>
<dbReference type="AlphaFoldDB" id="A0AAV1CZI1"/>
<evidence type="ECO:0000313" key="2">
    <source>
        <dbReference type="Proteomes" id="UP001161247"/>
    </source>
</evidence>
<organism evidence="1 2">
    <name type="scientific">Oldenlandia corymbosa var. corymbosa</name>
    <dbReference type="NCBI Taxonomy" id="529605"/>
    <lineage>
        <taxon>Eukaryota</taxon>
        <taxon>Viridiplantae</taxon>
        <taxon>Streptophyta</taxon>
        <taxon>Embryophyta</taxon>
        <taxon>Tracheophyta</taxon>
        <taxon>Spermatophyta</taxon>
        <taxon>Magnoliopsida</taxon>
        <taxon>eudicotyledons</taxon>
        <taxon>Gunneridae</taxon>
        <taxon>Pentapetalae</taxon>
        <taxon>asterids</taxon>
        <taxon>lamiids</taxon>
        <taxon>Gentianales</taxon>
        <taxon>Rubiaceae</taxon>
        <taxon>Rubioideae</taxon>
        <taxon>Spermacoceae</taxon>
        <taxon>Hedyotis-Oldenlandia complex</taxon>
        <taxon>Oldenlandia</taxon>
    </lineage>
</organism>
<dbReference type="EMBL" id="OX459120">
    <property type="protein sequence ID" value="CAI9100638.1"/>
    <property type="molecule type" value="Genomic_DNA"/>
</dbReference>
<gene>
    <name evidence="1" type="ORF">OLC1_LOCUS10413</name>
</gene>
<protein>
    <submittedName>
        <fullName evidence="1">OLC1v1037773C1</fullName>
    </submittedName>
</protein>
<reference evidence="1" key="1">
    <citation type="submission" date="2023-03" db="EMBL/GenBank/DDBJ databases">
        <authorList>
            <person name="Julca I."/>
        </authorList>
    </citation>
    <scope>NUCLEOTIDE SEQUENCE</scope>
</reference>